<feature type="compositionally biased region" description="Basic and acidic residues" evidence="1">
    <location>
        <begin position="20"/>
        <end position="34"/>
    </location>
</feature>
<name>A0A2R5GMQ0_9STRA</name>
<organism evidence="2 3">
    <name type="scientific">Hondaea fermentalgiana</name>
    <dbReference type="NCBI Taxonomy" id="2315210"/>
    <lineage>
        <taxon>Eukaryota</taxon>
        <taxon>Sar</taxon>
        <taxon>Stramenopiles</taxon>
        <taxon>Bigyra</taxon>
        <taxon>Labyrinthulomycetes</taxon>
        <taxon>Thraustochytrida</taxon>
        <taxon>Thraustochytriidae</taxon>
        <taxon>Hondaea</taxon>
    </lineage>
</organism>
<feature type="non-terminal residue" evidence="2">
    <location>
        <position position="764"/>
    </location>
</feature>
<sequence>MENLRGGEDLGDEEELADSNVHEPQPENLHRSDSLSEEFNAYVEAEKKDVAARLRAFDNKQAVGAGGGHIEDDAGDFFWSHVENDARFIKNLRKYEQIITNIIQNPRDFKKQKNRFYDLYKLQKLVEKVLETYNHADELDSENIQDLRIIPYLQPHVLRFLTNSNTDAKSLKARFERLLTVTENPLPVQEAGGKKFRVWLKNMLHRPRDEANNQGPGPKRPLSPEPEASPQPNKTQRTDRDMTQTPRETLAQPPMAPFASADEPHAKPRVRGVSSAFVKLLGRFIASNTLDKLDAFQVADLLAEKMDRGVDDEEGGFAGLESFLGSERGAAMRDVLFGLAEDSAEKDTNPWFDKATHFVCYHPDRPFQTVIDSLADNSQPRVYWWIDLVSNARPRGQNESTRVDSFVAIRSTQSFAMVIDDWQNPSVVSRESCRAEIAVAVDEGRTLRAVMPKAIQEDLIAFSNNVMHSKQDEAPEDDHRDGQAEFDKLSHALVDQGKSLEASNDYSAQIYLKTRLAIIEVILKPTKDLIRQHRGPGNLTPQLNFIERSLDVVDATNAFVALAPAFTIQGRLAEGISMLKRISKKVSKELYGTPKPSRARCADLKNVLGQLCCDAAIAILEASGDPLCARAQYVLARTLVNCHMTITSFSTRDKVADIEKATKMLDAAIASMERDKALQADLGALYVHRAKLSDLSGKPASVVEEDFERAIGVQVDLYGPCDPRLNLTSKCRGQSWYWRGDVAKAVFHWTQSFSHIFDGFAAHS</sequence>
<reference evidence="2 3" key="1">
    <citation type="submission" date="2017-12" db="EMBL/GenBank/DDBJ databases">
        <title>Sequencing, de novo assembly and annotation of complete genome of a new Thraustochytrid species, strain FCC1311.</title>
        <authorList>
            <person name="Sedici K."/>
            <person name="Godart F."/>
            <person name="Aiese Cigliano R."/>
            <person name="Sanseverino W."/>
            <person name="Barakat M."/>
            <person name="Ortet P."/>
            <person name="Marechal E."/>
            <person name="Cagnac O."/>
            <person name="Amato A."/>
        </authorList>
    </citation>
    <scope>NUCLEOTIDE SEQUENCE [LARGE SCALE GENOMIC DNA]</scope>
</reference>
<dbReference type="InParanoid" id="A0A2R5GMQ0"/>
<protein>
    <submittedName>
        <fullName evidence="2">Uncharacterized protein</fullName>
    </submittedName>
</protein>
<keyword evidence="3" id="KW-1185">Reference proteome</keyword>
<evidence type="ECO:0000313" key="3">
    <source>
        <dbReference type="Proteomes" id="UP000241890"/>
    </source>
</evidence>
<evidence type="ECO:0000313" key="2">
    <source>
        <dbReference type="EMBL" id="GBG32170.1"/>
    </source>
</evidence>
<gene>
    <name evidence="2" type="ORF">FCC1311_083952</name>
</gene>
<proteinExistence type="predicted"/>
<accession>A0A2R5GMQ0</accession>
<dbReference type="Proteomes" id="UP000241890">
    <property type="component" value="Unassembled WGS sequence"/>
</dbReference>
<feature type="region of interest" description="Disordered" evidence="1">
    <location>
        <begin position="1"/>
        <end position="34"/>
    </location>
</feature>
<feature type="compositionally biased region" description="Pro residues" evidence="1">
    <location>
        <begin position="218"/>
        <end position="229"/>
    </location>
</feature>
<evidence type="ECO:0000256" key="1">
    <source>
        <dbReference type="SAM" id="MobiDB-lite"/>
    </source>
</evidence>
<comment type="caution">
    <text evidence="2">The sequence shown here is derived from an EMBL/GenBank/DDBJ whole genome shotgun (WGS) entry which is preliminary data.</text>
</comment>
<dbReference type="EMBL" id="BEYU01000116">
    <property type="protein sequence ID" value="GBG32170.1"/>
    <property type="molecule type" value="Genomic_DNA"/>
</dbReference>
<dbReference type="AlphaFoldDB" id="A0A2R5GMQ0"/>
<feature type="region of interest" description="Disordered" evidence="1">
    <location>
        <begin position="206"/>
        <end position="267"/>
    </location>
</feature>